<dbReference type="NCBIfam" id="NF009466">
    <property type="entry name" value="PRK12826.1-2"/>
    <property type="match status" value="1"/>
</dbReference>
<comment type="subunit">
    <text evidence="8">Homotetramer.</text>
</comment>
<dbReference type="InterPro" id="IPR002347">
    <property type="entry name" value="SDR_fam"/>
</dbReference>
<evidence type="ECO:0000256" key="3">
    <source>
        <dbReference type="ARBA" id="ARBA00022857"/>
    </source>
</evidence>
<name>A0A1H1GEV1_9BACI</name>
<dbReference type="NCBIfam" id="TIGR01830">
    <property type="entry name" value="3oxo_ACP_reduc"/>
    <property type="match status" value="1"/>
</dbReference>
<feature type="binding site" evidence="7">
    <location>
        <begin position="63"/>
        <end position="64"/>
    </location>
    <ligand>
        <name>NADP(+)</name>
        <dbReference type="ChEBI" id="CHEBI:58349"/>
    </ligand>
</feature>
<accession>A0A1H1GEV1</accession>
<proteinExistence type="inferred from homology"/>
<dbReference type="EMBL" id="FNKD01000005">
    <property type="protein sequence ID" value="SDR11812.1"/>
    <property type="molecule type" value="Genomic_DNA"/>
</dbReference>
<dbReference type="PROSITE" id="PS00061">
    <property type="entry name" value="ADH_SHORT"/>
    <property type="match status" value="1"/>
</dbReference>
<dbReference type="InterPro" id="IPR036291">
    <property type="entry name" value="NAD(P)-bd_dom_sf"/>
</dbReference>
<dbReference type="UniPathway" id="UPA00094"/>
<feature type="binding site" evidence="7">
    <location>
        <position position="90"/>
    </location>
    <ligand>
        <name>NADP(+)</name>
        <dbReference type="ChEBI" id="CHEBI:58349"/>
    </ligand>
</feature>
<keyword evidence="8" id="KW-0443">Lipid metabolism</keyword>
<dbReference type="GO" id="GO:0030497">
    <property type="term" value="P:fatty acid elongation"/>
    <property type="evidence" value="ECO:0007669"/>
    <property type="project" value="TreeGrafter"/>
</dbReference>
<comment type="similarity">
    <text evidence="1 8">Belongs to the short-chain dehydrogenases/reductases (SDR) family.</text>
</comment>
<evidence type="ECO:0000256" key="4">
    <source>
        <dbReference type="ARBA" id="ARBA00023002"/>
    </source>
</evidence>
<dbReference type="InterPro" id="IPR020904">
    <property type="entry name" value="Sc_DH/Rdtase_CS"/>
</dbReference>
<dbReference type="GO" id="GO:0051287">
    <property type="term" value="F:NAD binding"/>
    <property type="evidence" value="ECO:0007669"/>
    <property type="project" value="UniProtKB-UniRule"/>
</dbReference>
<evidence type="ECO:0000256" key="2">
    <source>
        <dbReference type="ARBA" id="ARBA00012948"/>
    </source>
</evidence>
<keyword evidence="3 7" id="KW-0521">NADP</keyword>
<dbReference type="CDD" id="cd05333">
    <property type="entry name" value="BKR_SDR_c"/>
    <property type="match status" value="1"/>
</dbReference>
<dbReference type="GO" id="GO:0004316">
    <property type="term" value="F:3-oxoacyl-[acyl-carrier-protein] reductase (NADPH) activity"/>
    <property type="evidence" value="ECO:0007669"/>
    <property type="project" value="UniProtKB-UniRule"/>
</dbReference>
<evidence type="ECO:0000256" key="7">
    <source>
        <dbReference type="PIRSR" id="PIRSR611284-2"/>
    </source>
</evidence>
<dbReference type="InterPro" id="IPR011284">
    <property type="entry name" value="3oxo_ACP_reduc"/>
</dbReference>
<dbReference type="FunFam" id="3.40.50.720:FF:000115">
    <property type="entry name" value="3-oxoacyl-[acyl-carrier-protein] reductase FabG"/>
    <property type="match status" value="1"/>
</dbReference>
<dbReference type="InterPro" id="IPR057326">
    <property type="entry name" value="KR_dom"/>
</dbReference>
<keyword evidence="8" id="KW-0275">Fatty acid biosynthesis</keyword>
<keyword evidence="8" id="KW-0444">Lipid biosynthesis</keyword>
<protein>
    <recommendedName>
        <fullName evidence="2 8">3-oxoacyl-[acyl-carrier-protein] reductase</fullName>
        <ecNumber evidence="2 8">1.1.1.100</ecNumber>
    </recommendedName>
</protein>
<dbReference type="STRING" id="553311.SAMN05216231_3686"/>
<dbReference type="SMART" id="SM00822">
    <property type="entry name" value="PKS_KR"/>
    <property type="match status" value="1"/>
</dbReference>
<keyword evidence="11" id="KW-1185">Reference proteome</keyword>
<reference evidence="10 11" key="1">
    <citation type="submission" date="2016-10" db="EMBL/GenBank/DDBJ databases">
        <authorList>
            <person name="de Groot N.N."/>
        </authorList>
    </citation>
    <scope>NUCLEOTIDE SEQUENCE [LARGE SCALE GENOMIC DNA]</scope>
    <source>
        <strain evidence="10 11">CGMCC 1.10449</strain>
    </source>
</reference>
<dbReference type="SUPFAM" id="SSF51735">
    <property type="entry name" value="NAD(P)-binding Rossmann-fold domains"/>
    <property type="match status" value="1"/>
</dbReference>
<dbReference type="RefSeq" id="WP_092494393.1">
    <property type="nucleotide sequence ID" value="NZ_FNKD01000005.1"/>
</dbReference>
<gene>
    <name evidence="10" type="ORF">SAMN05216231_3686</name>
</gene>
<evidence type="ECO:0000313" key="11">
    <source>
        <dbReference type="Proteomes" id="UP000199444"/>
    </source>
</evidence>
<comment type="function">
    <text evidence="8">Catalyzes the NADPH-dependent reduction of beta-ketoacyl-ACP substrates to beta-hydroxyacyl-ACP products, the first reductive step in the elongation cycle of fatty acid biosynthesis.</text>
</comment>
<evidence type="ECO:0000313" key="10">
    <source>
        <dbReference type="EMBL" id="SDR11812.1"/>
    </source>
</evidence>
<comment type="pathway">
    <text evidence="8">Lipid metabolism; fatty acid biosynthesis.</text>
</comment>
<dbReference type="Pfam" id="PF13561">
    <property type="entry name" value="adh_short_C2"/>
    <property type="match status" value="1"/>
</dbReference>
<dbReference type="NCBIfam" id="NF004198">
    <property type="entry name" value="PRK05653.1-3"/>
    <property type="match status" value="1"/>
</dbReference>
<dbReference type="PRINTS" id="PR00081">
    <property type="entry name" value="GDHRDH"/>
</dbReference>
<keyword evidence="4 8" id="KW-0560">Oxidoreductase</keyword>
<sequence length="247" mass="26338">MNRLQDKVAIITGAANGIGLQAARTFANEGAQVVIADFDEASGKEREGELQSEGMKCTFVQVNVADRESVDAMVDEVLSTYGKVDILINNAGITRDAMLSKMTPEQFQQVIDVNLNGVFHCTQAVMQSMTAQGKGKIVNTSSVSGTYGNVGQTNYAAAKSGIIGMTKTWAKELARKGVNVNAVAPGFTETGMVAGVPDKVINQMKEQIPMGRLGRPEDIANAYLFLSSNEADYVNGHVLHVDGGIMM</sequence>
<evidence type="ECO:0000256" key="8">
    <source>
        <dbReference type="RuleBase" id="RU366074"/>
    </source>
</evidence>
<feature type="binding site" evidence="7">
    <location>
        <begin position="155"/>
        <end position="159"/>
    </location>
    <ligand>
        <name>NADP(+)</name>
        <dbReference type="ChEBI" id="CHEBI:58349"/>
    </ligand>
</feature>
<dbReference type="NCBIfam" id="NF005559">
    <property type="entry name" value="PRK07231.1"/>
    <property type="match status" value="1"/>
</dbReference>
<dbReference type="PANTHER" id="PTHR42760">
    <property type="entry name" value="SHORT-CHAIN DEHYDROGENASES/REDUCTASES FAMILY MEMBER"/>
    <property type="match status" value="1"/>
</dbReference>
<dbReference type="EC" id="1.1.1.100" evidence="2 8"/>
<evidence type="ECO:0000256" key="1">
    <source>
        <dbReference type="ARBA" id="ARBA00006484"/>
    </source>
</evidence>
<dbReference type="PANTHER" id="PTHR42760:SF135">
    <property type="entry name" value="BLL7886 PROTEIN"/>
    <property type="match status" value="1"/>
</dbReference>
<evidence type="ECO:0000259" key="9">
    <source>
        <dbReference type="SMART" id="SM00822"/>
    </source>
</evidence>
<dbReference type="Proteomes" id="UP000199444">
    <property type="component" value="Unassembled WGS sequence"/>
</dbReference>
<dbReference type="Gene3D" id="3.40.50.720">
    <property type="entry name" value="NAD(P)-binding Rossmann-like Domain"/>
    <property type="match status" value="1"/>
</dbReference>
<feature type="active site" description="Proton acceptor" evidence="6">
    <location>
        <position position="155"/>
    </location>
</feature>
<dbReference type="AlphaFoldDB" id="A0A1H1GEV1"/>
<evidence type="ECO:0000256" key="5">
    <source>
        <dbReference type="ARBA" id="ARBA00048508"/>
    </source>
</evidence>
<evidence type="ECO:0000256" key="6">
    <source>
        <dbReference type="PIRSR" id="PIRSR611284-1"/>
    </source>
</evidence>
<dbReference type="PRINTS" id="PR00080">
    <property type="entry name" value="SDRFAMILY"/>
</dbReference>
<organism evidence="10 11">
    <name type="scientific">Virgibacillus salinus</name>
    <dbReference type="NCBI Taxonomy" id="553311"/>
    <lineage>
        <taxon>Bacteria</taxon>
        <taxon>Bacillati</taxon>
        <taxon>Bacillota</taxon>
        <taxon>Bacilli</taxon>
        <taxon>Bacillales</taxon>
        <taxon>Bacillaceae</taxon>
        <taxon>Virgibacillus</taxon>
    </lineage>
</organism>
<feature type="domain" description="Ketoreductase" evidence="9">
    <location>
        <begin position="7"/>
        <end position="219"/>
    </location>
</feature>
<comment type="catalytic activity">
    <reaction evidence="5 8">
        <text>a (3R)-hydroxyacyl-[ACP] + NADP(+) = a 3-oxoacyl-[ACP] + NADPH + H(+)</text>
        <dbReference type="Rhea" id="RHEA:17397"/>
        <dbReference type="Rhea" id="RHEA-COMP:9916"/>
        <dbReference type="Rhea" id="RHEA-COMP:9945"/>
        <dbReference type="ChEBI" id="CHEBI:15378"/>
        <dbReference type="ChEBI" id="CHEBI:57783"/>
        <dbReference type="ChEBI" id="CHEBI:58349"/>
        <dbReference type="ChEBI" id="CHEBI:78776"/>
        <dbReference type="ChEBI" id="CHEBI:78827"/>
        <dbReference type="EC" id="1.1.1.100"/>
    </reaction>
</comment>
<keyword evidence="8" id="KW-0276">Fatty acid metabolism</keyword>